<evidence type="ECO:0000313" key="2">
    <source>
        <dbReference type="EMBL" id="KZP10972.1"/>
    </source>
</evidence>
<dbReference type="EMBL" id="KV417670">
    <property type="protein sequence ID" value="KZP10972.1"/>
    <property type="molecule type" value="Genomic_DNA"/>
</dbReference>
<feature type="compositionally biased region" description="Low complexity" evidence="1">
    <location>
        <begin position="537"/>
        <end position="562"/>
    </location>
</feature>
<feature type="compositionally biased region" description="Low complexity" evidence="1">
    <location>
        <begin position="282"/>
        <end position="291"/>
    </location>
</feature>
<feature type="region of interest" description="Disordered" evidence="1">
    <location>
        <begin position="262"/>
        <end position="291"/>
    </location>
</feature>
<evidence type="ECO:0000313" key="3">
    <source>
        <dbReference type="Proteomes" id="UP000076532"/>
    </source>
</evidence>
<proteinExistence type="predicted"/>
<feature type="region of interest" description="Disordered" evidence="1">
    <location>
        <begin position="520"/>
        <end position="588"/>
    </location>
</feature>
<reference evidence="2 3" key="1">
    <citation type="journal article" date="2016" name="Mol. Biol. Evol.">
        <title>Comparative Genomics of Early-Diverging Mushroom-Forming Fungi Provides Insights into the Origins of Lignocellulose Decay Capabilities.</title>
        <authorList>
            <person name="Nagy L.G."/>
            <person name="Riley R."/>
            <person name="Tritt A."/>
            <person name="Adam C."/>
            <person name="Daum C."/>
            <person name="Floudas D."/>
            <person name="Sun H."/>
            <person name="Yadav J.S."/>
            <person name="Pangilinan J."/>
            <person name="Larsson K.H."/>
            <person name="Matsuura K."/>
            <person name="Barry K."/>
            <person name="Labutti K."/>
            <person name="Kuo R."/>
            <person name="Ohm R.A."/>
            <person name="Bhattacharya S.S."/>
            <person name="Shirouzu T."/>
            <person name="Yoshinaga Y."/>
            <person name="Martin F.M."/>
            <person name="Grigoriev I.V."/>
            <person name="Hibbett D.S."/>
        </authorList>
    </citation>
    <scope>NUCLEOTIDE SEQUENCE [LARGE SCALE GENOMIC DNA]</scope>
    <source>
        <strain evidence="2 3">CBS 109695</strain>
    </source>
</reference>
<dbReference type="Proteomes" id="UP000076532">
    <property type="component" value="Unassembled WGS sequence"/>
</dbReference>
<gene>
    <name evidence="2" type="ORF">FIBSPDRAFT_1051005</name>
</gene>
<accession>A0A165ZVK2</accession>
<name>A0A165ZVK2_9AGAM</name>
<sequence>MGTLKVFCVIQRLSSAGSQRAFASLPSLISSHRTSLPHPLHSTPATMAFGSTLRKIVNCFKKKAPSPATELIPSVSQTYVLDMQTAFRQSAECHAECDVSGDKFSGTFRHSSDIDQPQVAFVAAISRPGPALESASSWISDILRHSASFDTVSIYSQLSSPSASASLCAFDEYPACSLAASVSSGTTFEDAIEYTNTITASSSSPPASTIQIHAQDAAEATKKIESTATASGSTIAISTSVSFRLWQRAMLADMAMARLGDDPNAVPSDTPARFKGVDRPRPAQAPKAPRQAIVALSTSESENRWLGTEGARVAHARLGDDPNAERADMPLRFPSAHPIVVACRKTIEAHIAQTHKEASMLEEYAEKLKLSRARNNVYQQTDISAALFAALSEVQEHVDTGSELAILDEHFEPSDEPQACESVATEEPAMPLQKPKKQVRFADTLEQVRFIDARISIPSANKYPLRKTIVRPAVHRAPVAGPAKVPRAGGISGPIEQTTRIPQRAPGKENIATTKIAASKGTVMAQRRPAPSVLNNKMTPTKPTKPSPFKITAPAPKSAPAQRPSPPSTPPSKGARKSIPASRGRFLP</sequence>
<organism evidence="2 3">
    <name type="scientific">Athelia psychrophila</name>
    <dbReference type="NCBI Taxonomy" id="1759441"/>
    <lineage>
        <taxon>Eukaryota</taxon>
        <taxon>Fungi</taxon>
        <taxon>Dikarya</taxon>
        <taxon>Basidiomycota</taxon>
        <taxon>Agaricomycotina</taxon>
        <taxon>Agaricomycetes</taxon>
        <taxon>Agaricomycetidae</taxon>
        <taxon>Atheliales</taxon>
        <taxon>Atheliaceae</taxon>
        <taxon>Athelia</taxon>
    </lineage>
</organism>
<keyword evidence="3" id="KW-1185">Reference proteome</keyword>
<evidence type="ECO:0000256" key="1">
    <source>
        <dbReference type="SAM" id="MobiDB-lite"/>
    </source>
</evidence>
<dbReference type="AlphaFoldDB" id="A0A165ZVK2"/>
<protein>
    <submittedName>
        <fullName evidence="2">Uncharacterized protein</fullName>
    </submittedName>
</protein>